<accession>A0ABW6K7E5</accession>
<dbReference type="Proteomes" id="UP001601059">
    <property type="component" value="Unassembled WGS sequence"/>
</dbReference>
<name>A0ABW6K7E5_9BACI</name>
<dbReference type="Pfam" id="PF14101">
    <property type="entry name" value="DUF4275"/>
    <property type="match status" value="1"/>
</dbReference>
<protein>
    <submittedName>
        <fullName evidence="1">DUF4275 family protein</fullName>
    </submittedName>
</protein>
<evidence type="ECO:0000313" key="1">
    <source>
        <dbReference type="EMBL" id="MFE8699502.1"/>
    </source>
</evidence>
<dbReference type="EMBL" id="JBIACK010000001">
    <property type="protein sequence ID" value="MFE8699502.1"/>
    <property type="molecule type" value="Genomic_DNA"/>
</dbReference>
<sequence length="142" mass="16718">MDIVDLLKQKKIRVIEIGNWGGYLRNEWEKQFANHLSQSDKKSIYLFDQDGACGYLWHLFSYGKRNCLTEELANEAFNQAHKKSCFLFYQHSDTAFIIENASGFTADDLHDESDVYIVDKHFNWTYVKTHETGWCGPYFSRK</sequence>
<dbReference type="RefSeq" id="WP_389357753.1">
    <property type="nucleotide sequence ID" value="NZ_JBIACK010000001.1"/>
</dbReference>
<dbReference type="InterPro" id="IPR025454">
    <property type="entry name" value="DUF4275"/>
</dbReference>
<organism evidence="1 2">
    <name type="scientific">Cytobacillus spartinae</name>
    <dbReference type="NCBI Taxonomy" id="3299023"/>
    <lineage>
        <taxon>Bacteria</taxon>
        <taxon>Bacillati</taxon>
        <taxon>Bacillota</taxon>
        <taxon>Bacilli</taxon>
        <taxon>Bacillales</taxon>
        <taxon>Bacillaceae</taxon>
        <taxon>Cytobacillus</taxon>
    </lineage>
</organism>
<proteinExistence type="predicted"/>
<keyword evidence="2" id="KW-1185">Reference proteome</keyword>
<comment type="caution">
    <text evidence="1">The sequence shown here is derived from an EMBL/GenBank/DDBJ whole genome shotgun (WGS) entry which is preliminary data.</text>
</comment>
<reference evidence="1 2" key="1">
    <citation type="submission" date="2024-08" db="EMBL/GenBank/DDBJ databases">
        <title>Two novel Cytobacillus novel species.</title>
        <authorList>
            <person name="Liu G."/>
        </authorList>
    </citation>
    <scope>NUCLEOTIDE SEQUENCE [LARGE SCALE GENOMIC DNA]</scope>
    <source>
        <strain evidence="1 2">FJAT-54145</strain>
    </source>
</reference>
<evidence type="ECO:0000313" key="2">
    <source>
        <dbReference type="Proteomes" id="UP001601059"/>
    </source>
</evidence>
<gene>
    <name evidence="1" type="ORF">ACFYKX_02570</name>
</gene>